<dbReference type="Proteomes" id="UP000030686">
    <property type="component" value="Unassembled WGS sequence"/>
</dbReference>
<reference evidence="1" key="1">
    <citation type="journal article" date="2014" name="Nat. Commun.">
        <title>Multiple recent horizontal transfers of a large genomic region in cheese making fungi.</title>
        <authorList>
            <person name="Cheeseman K."/>
            <person name="Ropars J."/>
            <person name="Renault P."/>
            <person name="Dupont J."/>
            <person name="Gouzy J."/>
            <person name="Branca A."/>
            <person name="Abraham A.L."/>
            <person name="Ceppi M."/>
            <person name="Conseiller E."/>
            <person name="Debuchy R."/>
            <person name="Malagnac F."/>
            <person name="Goarin A."/>
            <person name="Silar P."/>
            <person name="Lacoste S."/>
            <person name="Sallet E."/>
            <person name="Bensimon A."/>
            <person name="Giraud T."/>
            <person name="Brygoo Y."/>
        </authorList>
    </citation>
    <scope>NUCLEOTIDE SEQUENCE [LARGE SCALE GENOMIC DNA]</scope>
    <source>
        <strain evidence="1">FM164</strain>
    </source>
</reference>
<organism evidence="1 2">
    <name type="scientific">Penicillium roqueforti (strain FM164)</name>
    <dbReference type="NCBI Taxonomy" id="1365484"/>
    <lineage>
        <taxon>Eukaryota</taxon>
        <taxon>Fungi</taxon>
        <taxon>Dikarya</taxon>
        <taxon>Ascomycota</taxon>
        <taxon>Pezizomycotina</taxon>
        <taxon>Eurotiomycetes</taxon>
        <taxon>Eurotiomycetidae</taxon>
        <taxon>Eurotiales</taxon>
        <taxon>Aspergillaceae</taxon>
        <taxon>Penicillium</taxon>
    </lineage>
</organism>
<proteinExistence type="predicted"/>
<evidence type="ECO:0000313" key="1">
    <source>
        <dbReference type="EMBL" id="CDM34795.1"/>
    </source>
</evidence>
<evidence type="ECO:0000313" key="2">
    <source>
        <dbReference type="Proteomes" id="UP000030686"/>
    </source>
</evidence>
<accession>W6QEA6</accession>
<dbReference type="EMBL" id="HG792017">
    <property type="protein sequence ID" value="CDM34795.1"/>
    <property type="molecule type" value="Genomic_DNA"/>
</dbReference>
<protein>
    <submittedName>
        <fullName evidence="1">Genomic scaffold, ProqFM164S03</fullName>
    </submittedName>
</protein>
<dbReference type="OrthoDB" id="4358478at2759"/>
<dbReference type="AlphaFoldDB" id="W6QEA6"/>
<sequence>MRPFLTMAQAQKQPTARQLAKIDDFYIPADEEDWNDLVSHKAGLRNETIHTIPADWIASASEATEVQSAMIRSYSRPIYPVASFNDKYHQFGFTTEALDTAAGILAASAEWSRYMHLLDTNDSIDDIGETSTMWPGSFSTARRLQEQTITVHGIRDDMQMGQLPDAEDEAIPNAAAIILLQSISQLVHSKLEWVINRVHFGSQFHQTKSTAYTDGALRSKNTIGIFAIVEVKRRMRQVNTDAILTQEACEVAGWSMSCHGQMAHFNEHFLLISQDRHELFITFVPFDKGYEECLSNGQNTDAFLVMRTFGPFDTGSVNDMHEFGRVVLAAILIVMPVA</sequence>
<dbReference type="OMA" id="MFRAFST"/>
<dbReference type="STRING" id="1365484.W6QEA6"/>
<keyword evidence="2" id="KW-1185">Reference proteome</keyword>
<gene>
    <name evidence="1" type="ORF">PROQFM164_S03g001522</name>
</gene>
<name>W6QEA6_PENRF</name>